<evidence type="ECO:0000256" key="1">
    <source>
        <dbReference type="SAM" id="MobiDB-lite"/>
    </source>
</evidence>
<comment type="caution">
    <text evidence="3">The sequence shown here is derived from an EMBL/GenBank/DDBJ whole genome shotgun (WGS) entry which is preliminary data.</text>
</comment>
<name>A0A0F9U4I7_9ZZZZ</name>
<feature type="transmembrane region" description="Helical" evidence="2">
    <location>
        <begin position="32"/>
        <end position="56"/>
    </location>
</feature>
<sequence>MESTSNETGNSFGTEITKKEQRKLKAQRDKNSVWSGLGMMGMVGWSVAVPTVMGAVLGLWLDTSYPQFFSWTFTLLMAGICIGGVVAWYWIQKEDREMHNRDEENE</sequence>
<keyword evidence="2" id="KW-1133">Transmembrane helix</keyword>
<organism evidence="3">
    <name type="scientific">marine sediment metagenome</name>
    <dbReference type="NCBI Taxonomy" id="412755"/>
    <lineage>
        <taxon>unclassified sequences</taxon>
        <taxon>metagenomes</taxon>
        <taxon>ecological metagenomes</taxon>
    </lineage>
</organism>
<accession>A0A0F9U4I7</accession>
<gene>
    <name evidence="3" type="ORF">LCGC14_0651880</name>
</gene>
<dbReference type="NCBIfam" id="TIGR02230">
    <property type="entry name" value="ATPase_gene1"/>
    <property type="match status" value="1"/>
</dbReference>
<dbReference type="SUPFAM" id="SSF103473">
    <property type="entry name" value="MFS general substrate transporter"/>
    <property type="match status" value="1"/>
</dbReference>
<protein>
    <recommendedName>
        <fullName evidence="4">F0F1-ATPase subunit</fullName>
    </recommendedName>
</protein>
<proteinExistence type="predicted"/>
<dbReference type="InterPro" id="IPR011744">
    <property type="entry name" value="ATPase_gene1"/>
</dbReference>
<evidence type="ECO:0008006" key="4">
    <source>
        <dbReference type="Google" id="ProtNLM"/>
    </source>
</evidence>
<keyword evidence="2" id="KW-0812">Transmembrane</keyword>
<dbReference type="Pfam" id="PF09527">
    <property type="entry name" value="ATPase_gene1"/>
    <property type="match status" value="1"/>
</dbReference>
<feature type="region of interest" description="Disordered" evidence="1">
    <location>
        <begin position="1"/>
        <end position="28"/>
    </location>
</feature>
<evidence type="ECO:0000256" key="2">
    <source>
        <dbReference type="SAM" id="Phobius"/>
    </source>
</evidence>
<reference evidence="3" key="1">
    <citation type="journal article" date="2015" name="Nature">
        <title>Complex archaea that bridge the gap between prokaryotes and eukaryotes.</title>
        <authorList>
            <person name="Spang A."/>
            <person name="Saw J.H."/>
            <person name="Jorgensen S.L."/>
            <person name="Zaremba-Niedzwiedzka K."/>
            <person name="Martijn J."/>
            <person name="Lind A.E."/>
            <person name="van Eijk R."/>
            <person name="Schleper C."/>
            <person name="Guy L."/>
            <person name="Ettema T.J."/>
        </authorList>
    </citation>
    <scope>NUCLEOTIDE SEQUENCE</scope>
</reference>
<dbReference type="AlphaFoldDB" id="A0A0F9U4I7"/>
<feature type="compositionally biased region" description="Polar residues" evidence="1">
    <location>
        <begin position="1"/>
        <end position="14"/>
    </location>
</feature>
<keyword evidence="2" id="KW-0472">Membrane</keyword>
<dbReference type="InterPro" id="IPR032820">
    <property type="entry name" value="ATPase_put"/>
</dbReference>
<dbReference type="InterPro" id="IPR036259">
    <property type="entry name" value="MFS_trans_sf"/>
</dbReference>
<feature type="transmembrane region" description="Helical" evidence="2">
    <location>
        <begin position="68"/>
        <end position="91"/>
    </location>
</feature>
<dbReference type="EMBL" id="LAZR01001216">
    <property type="protein sequence ID" value="KKN48553.1"/>
    <property type="molecule type" value="Genomic_DNA"/>
</dbReference>
<evidence type="ECO:0000313" key="3">
    <source>
        <dbReference type="EMBL" id="KKN48553.1"/>
    </source>
</evidence>